<organism evidence="3 4">
    <name type="scientific">Raphidocelis subcapitata</name>
    <dbReference type="NCBI Taxonomy" id="307507"/>
    <lineage>
        <taxon>Eukaryota</taxon>
        <taxon>Viridiplantae</taxon>
        <taxon>Chlorophyta</taxon>
        <taxon>core chlorophytes</taxon>
        <taxon>Chlorophyceae</taxon>
        <taxon>CS clade</taxon>
        <taxon>Sphaeropleales</taxon>
        <taxon>Selenastraceae</taxon>
        <taxon>Raphidocelis</taxon>
    </lineage>
</organism>
<sequence length="391" mass="41298">MQALRANGRPQGAASSRPSRTPLRVRAAAVYVPPSQRLAANELGALSRLSSIVPDTLLLETPVAPKAATVSSQVLKGVLASSQLGLKPFMTAIENSLKYDKCLSLSGDARSSCQLDKAMANVGAMLAGQVEGRVATELDPRLANDKDALVARAHSLLALYKENGVQPSKLIFRVPATWAGIQAAAELEREGTATQVFHIYSLVQGIAAAQAGVSVIQPNVGRTRDWYNKHPGVIRDPHGPREDSGFASRVDPGLQLVRRLYGYVKARHPKTQIMASGIRSKDDALALAGCDYLVLSARVMADLEGSPTLQGYNSGFSATNSADDEGVPRGLSPDALSDDDEVPALGQVDEEMFKDGLGLAASELLAAGVAGMVADVKTVLPYFSELARSAE</sequence>
<feature type="region of interest" description="Disordered" evidence="2">
    <location>
        <begin position="311"/>
        <end position="338"/>
    </location>
</feature>
<dbReference type="SUPFAM" id="SSF51569">
    <property type="entry name" value="Aldolase"/>
    <property type="match status" value="1"/>
</dbReference>
<dbReference type="OrthoDB" id="2015515at2759"/>
<protein>
    <submittedName>
        <fullName evidence="3">Transaldolase</fullName>
    </submittedName>
</protein>
<name>A0A2V0PPF9_9CHLO</name>
<evidence type="ECO:0000256" key="2">
    <source>
        <dbReference type="SAM" id="MobiDB-lite"/>
    </source>
</evidence>
<dbReference type="InterPro" id="IPR001585">
    <property type="entry name" value="TAL/FSA"/>
</dbReference>
<comment type="caution">
    <text evidence="3">The sequence shown here is derived from an EMBL/GenBank/DDBJ whole genome shotgun (WGS) entry which is preliminary data.</text>
</comment>
<feature type="region of interest" description="Disordered" evidence="2">
    <location>
        <begin position="1"/>
        <end position="21"/>
    </location>
</feature>
<evidence type="ECO:0000313" key="4">
    <source>
        <dbReference type="Proteomes" id="UP000247498"/>
    </source>
</evidence>
<gene>
    <name evidence="3" type="ORF">Rsub_12798</name>
</gene>
<dbReference type="PANTHER" id="PTHR10683:SF18">
    <property type="entry name" value="TRANSALDOLASE"/>
    <property type="match status" value="1"/>
</dbReference>
<dbReference type="Proteomes" id="UP000247498">
    <property type="component" value="Unassembled WGS sequence"/>
</dbReference>
<accession>A0A2V0PPF9</accession>
<reference evidence="3 4" key="1">
    <citation type="journal article" date="2018" name="Sci. Rep.">
        <title>Raphidocelis subcapitata (=Pseudokirchneriella subcapitata) provides an insight into genome evolution and environmental adaptations in the Sphaeropleales.</title>
        <authorList>
            <person name="Suzuki S."/>
            <person name="Yamaguchi H."/>
            <person name="Nakajima N."/>
            <person name="Kawachi M."/>
        </authorList>
    </citation>
    <scope>NUCLEOTIDE SEQUENCE [LARGE SCALE GENOMIC DNA]</scope>
    <source>
        <strain evidence="3 4">NIES-35</strain>
    </source>
</reference>
<dbReference type="STRING" id="307507.A0A2V0PPF9"/>
<keyword evidence="1" id="KW-0704">Schiff base</keyword>
<dbReference type="EMBL" id="BDRX01000189">
    <property type="protein sequence ID" value="GBG00054.1"/>
    <property type="molecule type" value="Genomic_DNA"/>
</dbReference>
<keyword evidence="4" id="KW-1185">Reference proteome</keyword>
<dbReference type="PANTHER" id="PTHR10683">
    <property type="entry name" value="TRANSALDOLASE"/>
    <property type="match status" value="1"/>
</dbReference>
<dbReference type="Pfam" id="PF00923">
    <property type="entry name" value="TAL_FSA"/>
    <property type="match status" value="1"/>
</dbReference>
<evidence type="ECO:0000313" key="3">
    <source>
        <dbReference type="EMBL" id="GBG00054.1"/>
    </source>
</evidence>
<dbReference type="Gene3D" id="3.20.20.70">
    <property type="entry name" value="Aldolase class I"/>
    <property type="match status" value="1"/>
</dbReference>
<evidence type="ECO:0000256" key="1">
    <source>
        <dbReference type="ARBA" id="ARBA00023270"/>
    </source>
</evidence>
<dbReference type="GO" id="GO:0005975">
    <property type="term" value="P:carbohydrate metabolic process"/>
    <property type="evidence" value="ECO:0007669"/>
    <property type="project" value="InterPro"/>
</dbReference>
<dbReference type="FunCoup" id="A0A2V0PPF9">
    <property type="interactions" value="1728"/>
</dbReference>
<dbReference type="AlphaFoldDB" id="A0A2V0PPF9"/>
<feature type="compositionally biased region" description="Polar residues" evidence="2">
    <location>
        <begin position="311"/>
        <end position="321"/>
    </location>
</feature>
<dbReference type="InterPro" id="IPR013785">
    <property type="entry name" value="Aldolase_TIM"/>
</dbReference>
<dbReference type="InParanoid" id="A0A2V0PPF9"/>
<proteinExistence type="predicted"/>